<dbReference type="InterPro" id="IPR037460">
    <property type="entry name" value="SEST-like"/>
</dbReference>
<dbReference type="PANTHER" id="PTHR37981:SF1">
    <property type="entry name" value="SGNH HYDROLASE-TYPE ESTERASE DOMAIN-CONTAINING PROTEIN"/>
    <property type="match status" value="1"/>
</dbReference>
<gene>
    <name evidence="2" type="ORF">BP5796_07002</name>
</gene>
<dbReference type="Pfam" id="PF13472">
    <property type="entry name" value="Lipase_GDSL_2"/>
    <property type="match status" value="1"/>
</dbReference>
<keyword evidence="3" id="KW-1185">Reference proteome</keyword>
<reference evidence="2 3" key="1">
    <citation type="journal article" date="2018" name="IMA Fungus">
        <title>IMA Genome-F 9: Draft genome sequence of Annulohypoxylon stygium, Aspergillus mulundensis, Berkeleyomyces basicola (syn. Thielaviopsis basicola), Ceratocystis smalleyi, two Cercospora beticola strains, Coleophoma cylindrospora, Fusarium fracticaudum, Phialophora cf. hyalina, and Morchella septimelata.</title>
        <authorList>
            <person name="Wingfield B.D."/>
            <person name="Bills G.F."/>
            <person name="Dong Y."/>
            <person name="Huang W."/>
            <person name="Nel W.J."/>
            <person name="Swalarsk-Parry B.S."/>
            <person name="Vaghefi N."/>
            <person name="Wilken P.M."/>
            <person name="An Z."/>
            <person name="de Beer Z.W."/>
            <person name="De Vos L."/>
            <person name="Chen L."/>
            <person name="Duong T.A."/>
            <person name="Gao Y."/>
            <person name="Hammerbacher A."/>
            <person name="Kikkert J.R."/>
            <person name="Li Y."/>
            <person name="Li H."/>
            <person name="Li K."/>
            <person name="Li Q."/>
            <person name="Liu X."/>
            <person name="Ma X."/>
            <person name="Naidoo K."/>
            <person name="Pethybridge S.J."/>
            <person name="Sun J."/>
            <person name="Steenkamp E.T."/>
            <person name="van der Nest M.A."/>
            <person name="van Wyk S."/>
            <person name="Wingfield M.J."/>
            <person name="Xiong C."/>
            <person name="Yue Q."/>
            <person name="Zhang X."/>
        </authorList>
    </citation>
    <scope>NUCLEOTIDE SEQUENCE [LARGE SCALE GENOMIC DNA]</scope>
    <source>
        <strain evidence="2 3">BP5796</strain>
    </source>
</reference>
<evidence type="ECO:0000313" key="3">
    <source>
        <dbReference type="Proteomes" id="UP000256328"/>
    </source>
</evidence>
<sequence length="276" mass="29530">MAAGSRATQSTGTRLHIVALGSSFAAGPGIQPQALKIAGRSQRNYAGLLAARLGAKLTDLTVSSATLKNVLSEPQVLYRNHFAPQLSAFPPDVDVVTITGGGNDLKYIAGMTLAAIRSSWIGRFISWFLPLTSNEEPLTTEAVAERFIAVIDKIRETSPQCQILLVEYLTLLGPDIHPGVDVPLKSAEIKQSQNIASELQKAYALAAEARDGCKVIPAADMSRDHGIGSDEPWVQGFSYGLLLAGGVPFHPNAKGMEAVSEMLYQELRSNDSLMIN</sequence>
<dbReference type="SUPFAM" id="SSF52266">
    <property type="entry name" value="SGNH hydrolase"/>
    <property type="match status" value="1"/>
</dbReference>
<name>A0A3D8RQV5_9HELO</name>
<dbReference type="CDD" id="cd01823">
    <property type="entry name" value="SEST_like"/>
    <property type="match status" value="1"/>
</dbReference>
<evidence type="ECO:0000259" key="1">
    <source>
        <dbReference type="Pfam" id="PF13472"/>
    </source>
</evidence>
<proteinExistence type="predicted"/>
<comment type="caution">
    <text evidence="2">The sequence shown here is derived from an EMBL/GenBank/DDBJ whole genome shotgun (WGS) entry which is preliminary data.</text>
</comment>
<protein>
    <recommendedName>
        <fullName evidence="1">SGNH hydrolase-type esterase domain-containing protein</fullName>
    </recommendedName>
</protein>
<dbReference type="PANTHER" id="PTHR37981">
    <property type="entry name" value="LIPASE 2"/>
    <property type="match status" value="1"/>
</dbReference>
<dbReference type="GO" id="GO:0004806">
    <property type="term" value="F:triacylglycerol lipase activity"/>
    <property type="evidence" value="ECO:0007669"/>
    <property type="project" value="TreeGrafter"/>
</dbReference>
<dbReference type="InterPro" id="IPR036514">
    <property type="entry name" value="SGNH_hydro_sf"/>
</dbReference>
<dbReference type="EMBL" id="PDLN01000009">
    <property type="protein sequence ID" value="RDW76181.1"/>
    <property type="molecule type" value="Genomic_DNA"/>
</dbReference>
<dbReference type="Gene3D" id="3.40.50.1110">
    <property type="entry name" value="SGNH hydrolase"/>
    <property type="match status" value="1"/>
</dbReference>
<dbReference type="Proteomes" id="UP000256328">
    <property type="component" value="Unassembled WGS sequence"/>
</dbReference>
<organism evidence="2 3">
    <name type="scientific">Coleophoma crateriformis</name>
    <dbReference type="NCBI Taxonomy" id="565419"/>
    <lineage>
        <taxon>Eukaryota</taxon>
        <taxon>Fungi</taxon>
        <taxon>Dikarya</taxon>
        <taxon>Ascomycota</taxon>
        <taxon>Pezizomycotina</taxon>
        <taxon>Leotiomycetes</taxon>
        <taxon>Helotiales</taxon>
        <taxon>Dermateaceae</taxon>
        <taxon>Coleophoma</taxon>
    </lineage>
</organism>
<dbReference type="AlphaFoldDB" id="A0A3D8RQV5"/>
<dbReference type="InterPro" id="IPR013830">
    <property type="entry name" value="SGNH_hydro"/>
</dbReference>
<feature type="domain" description="SGNH hydrolase-type esterase" evidence="1">
    <location>
        <begin position="19"/>
        <end position="258"/>
    </location>
</feature>
<accession>A0A3D8RQV5</accession>
<dbReference type="GO" id="GO:0019433">
    <property type="term" value="P:triglyceride catabolic process"/>
    <property type="evidence" value="ECO:0007669"/>
    <property type="project" value="TreeGrafter"/>
</dbReference>
<dbReference type="OrthoDB" id="21678at2759"/>
<evidence type="ECO:0000313" key="2">
    <source>
        <dbReference type="EMBL" id="RDW76181.1"/>
    </source>
</evidence>